<evidence type="ECO:0000256" key="5">
    <source>
        <dbReference type="SAM" id="SignalP"/>
    </source>
</evidence>
<dbReference type="RefSeq" id="WP_135398969.1">
    <property type="nucleotide sequence ID" value="NZ_SRMB01000007.1"/>
</dbReference>
<reference evidence="7 8" key="1">
    <citation type="submission" date="2019-04" db="EMBL/GenBank/DDBJ databases">
        <authorList>
            <person name="Feng G."/>
            <person name="Zhang J."/>
            <person name="Zhu H."/>
        </authorList>
    </citation>
    <scope>NUCLEOTIDE SEQUENCE [LARGE SCALE GENOMIC DNA]</scope>
    <source>
        <strain evidence="7 8">9PBR-1</strain>
    </source>
</reference>
<evidence type="ECO:0000256" key="4">
    <source>
        <dbReference type="PROSITE-ProRule" id="PRU00433"/>
    </source>
</evidence>
<evidence type="ECO:0000256" key="2">
    <source>
        <dbReference type="ARBA" id="ARBA00022723"/>
    </source>
</evidence>
<dbReference type="Proteomes" id="UP000298471">
    <property type="component" value="Unassembled WGS sequence"/>
</dbReference>
<evidence type="ECO:0000256" key="3">
    <source>
        <dbReference type="ARBA" id="ARBA00023004"/>
    </source>
</evidence>
<dbReference type="AlphaFoldDB" id="A0A4Z0PV24"/>
<dbReference type="GO" id="GO:0046872">
    <property type="term" value="F:metal ion binding"/>
    <property type="evidence" value="ECO:0007669"/>
    <property type="project" value="UniProtKB-KW"/>
</dbReference>
<dbReference type="PROSITE" id="PS51257">
    <property type="entry name" value="PROKAR_LIPOPROTEIN"/>
    <property type="match status" value="1"/>
</dbReference>
<feature type="chain" id="PRO_5021416139" evidence="5">
    <location>
        <begin position="29"/>
        <end position="129"/>
    </location>
</feature>
<proteinExistence type="predicted"/>
<dbReference type="EMBL" id="SRMB01000007">
    <property type="protein sequence ID" value="TGE21149.1"/>
    <property type="molecule type" value="Genomic_DNA"/>
</dbReference>
<feature type="domain" description="Cytochrome c" evidence="6">
    <location>
        <begin position="45"/>
        <end position="126"/>
    </location>
</feature>
<dbReference type="InterPro" id="IPR036909">
    <property type="entry name" value="Cyt_c-like_dom_sf"/>
</dbReference>
<evidence type="ECO:0000259" key="6">
    <source>
        <dbReference type="PROSITE" id="PS51007"/>
    </source>
</evidence>
<protein>
    <submittedName>
        <fullName evidence="7">Cytochrome c</fullName>
    </submittedName>
</protein>
<name>A0A4Z0PV24_9BACT</name>
<feature type="signal peptide" evidence="5">
    <location>
        <begin position="1"/>
        <end position="28"/>
    </location>
</feature>
<evidence type="ECO:0000313" key="7">
    <source>
        <dbReference type="EMBL" id="TGE21149.1"/>
    </source>
</evidence>
<organism evidence="7 8">
    <name type="scientific">Hymenobacter metallicola</name>
    <dbReference type="NCBI Taxonomy" id="2563114"/>
    <lineage>
        <taxon>Bacteria</taxon>
        <taxon>Pseudomonadati</taxon>
        <taxon>Bacteroidota</taxon>
        <taxon>Cytophagia</taxon>
        <taxon>Cytophagales</taxon>
        <taxon>Hymenobacteraceae</taxon>
        <taxon>Hymenobacter</taxon>
    </lineage>
</organism>
<dbReference type="SUPFAM" id="SSF46626">
    <property type="entry name" value="Cytochrome c"/>
    <property type="match status" value="1"/>
</dbReference>
<dbReference type="InterPro" id="IPR009056">
    <property type="entry name" value="Cyt_c-like_dom"/>
</dbReference>
<dbReference type="GO" id="GO:0020037">
    <property type="term" value="F:heme binding"/>
    <property type="evidence" value="ECO:0007669"/>
    <property type="project" value="InterPro"/>
</dbReference>
<keyword evidence="5" id="KW-0732">Signal</keyword>
<evidence type="ECO:0000256" key="1">
    <source>
        <dbReference type="ARBA" id="ARBA00022617"/>
    </source>
</evidence>
<evidence type="ECO:0000313" key="8">
    <source>
        <dbReference type="Proteomes" id="UP000298471"/>
    </source>
</evidence>
<sequence length="129" mass="13668">MHNFLRYLPTRAFAGAVASLLAFTTACTYSQGPEPSPCNDPGPATYAAVISPIFDANCRACHGAGVYQTLGGGNDYSNYEGIKRQSSRLILGCIQHEAGYNPMPKGGAKISACDIARIKAWIEAGQPNN</sequence>
<dbReference type="GO" id="GO:0009055">
    <property type="term" value="F:electron transfer activity"/>
    <property type="evidence" value="ECO:0007669"/>
    <property type="project" value="InterPro"/>
</dbReference>
<dbReference type="PROSITE" id="PS51007">
    <property type="entry name" value="CYTC"/>
    <property type="match status" value="1"/>
</dbReference>
<keyword evidence="2 4" id="KW-0479">Metal-binding</keyword>
<dbReference type="OrthoDB" id="1524066at2"/>
<keyword evidence="1 4" id="KW-0349">Heme</keyword>
<keyword evidence="3 4" id="KW-0408">Iron</keyword>
<dbReference type="Gene3D" id="1.10.760.10">
    <property type="entry name" value="Cytochrome c-like domain"/>
    <property type="match status" value="1"/>
</dbReference>
<keyword evidence="8" id="KW-1185">Reference proteome</keyword>
<comment type="caution">
    <text evidence="7">The sequence shown here is derived from an EMBL/GenBank/DDBJ whole genome shotgun (WGS) entry which is preliminary data.</text>
</comment>
<gene>
    <name evidence="7" type="ORF">E5K02_24365</name>
</gene>
<accession>A0A4Z0PV24</accession>